<dbReference type="Gene3D" id="2.60.120.620">
    <property type="entry name" value="q2cbj1_9rhob like domain"/>
    <property type="match status" value="1"/>
</dbReference>
<organism evidence="1 2">
    <name type="scientific">Pseudoduganella aquatica</name>
    <dbReference type="NCBI Taxonomy" id="2660641"/>
    <lineage>
        <taxon>Bacteria</taxon>
        <taxon>Pseudomonadati</taxon>
        <taxon>Pseudomonadota</taxon>
        <taxon>Betaproteobacteria</taxon>
        <taxon>Burkholderiales</taxon>
        <taxon>Oxalobacteraceae</taxon>
        <taxon>Telluria group</taxon>
        <taxon>Pseudoduganella</taxon>
    </lineage>
</organism>
<name>A0A7X4H8U5_9BURK</name>
<evidence type="ECO:0000313" key="2">
    <source>
        <dbReference type="Proteomes" id="UP000450676"/>
    </source>
</evidence>
<protein>
    <submittedName>
        <fullName evidence="1">Uncharacterized protein</fullName>
    </submittedName>
</protein>
<comment type="caution">
    <text evidence="1">The sequence shown here is derived from an EMBL/GenBank/DDBJ whole genome shotgun (WGS) entry which is preliminary data.</text>
</comment>
<reference evidence="1 2" key="1">
    <citation type="submission" date="2019-12" db="EMBL/GenBank/DDBJ databases">
        <title>Novel species isolated from a subtropical stream in China.</title>
        <authorList>
            <person name="Lu H."/>
        </authorList>
    </citation>
    <scope>NUCLEOTIDE SEQUENCE [LARGE SCALE GENOMIC DNA]</scope>
    <source>
        <strain evidence="1 2">FT127W</strain>
    </source>
</reference>
<dbReference type="AlphaFoldDB" id="A0A7X4H8U5"/>
<proteinExistence type="predicted"/>
<accession>A0A7X4H8U5</accession>
<dbReference type="RefSeq" id="WP_161070751.1">
    <property type="nucleotide sequence ID" value="NZ_CP086370.1"/>
</dbReference>
<dbReference type="InterPro" id="IPR012668">
    <property type="entry name" value="CHP02466"/>
</dbReference>
<gene>
    <name evidence="1" type="ORF">GTP77_03425</name>
</gene>
<dbReference type="Proteomes" id="UP000450676">
    <property type="component" value="Unassembled WGS sequence"/>
</dbReference>
<evidence type="ECO:0000313" key="1">
    <source>
        <dbReference type="EMBL" id="MYN06379.1"/>
    </source>
</evidence>
<dbReference type="EMBL" id="WWCU01000002">
    <property type="protein sequence ID" value="MYN06379.1"/>
    <property type="molecule type" value="Genomic_DNA"/>
</dbReference>
<keyword evidence="2" id="KW-1185">Reference proteome</keyword>
<sequence>MTDIAVSRQDIFPTTLWSFDLSFLQPHFPVWLNAVQQWRAAQPQPAGGSMRRGWNSSASLFEQAAFAPLHEAAQACFGQALQEMQLPGAVRFRMEGWLEVHEQGSFNMPHVHANRLLSGCFYLQAPPQCGPLLFRDPRPAVALGQVAGRGVNGGGLTAAQPSAGQLLVFPNWLEQQLEPHAGGAPRVTIGINAVAA</sequence>
<dbReference type="Pfam" id="PF13759">
    <property type="entry name" value="2OG-FeII_Oxy_5"/>
    <property type="match status" value="1"/>
</dbReference>